<dbReference type="Proteomes" id="UP000275267">
    <property type="component" value="Unassembled WGS sequence"/>
</dbReference>
<protein>
    <recommendedName>
        <fullName evidence="3">DUF4283 domain-containing protein</fullName>
    </recommendedName>
</protein>
<dbReference type="AlphaFoldDB" id="A0A3L6STK8"/>
<evidence type="ECO:0000313" key="2">
    <source>
        <dbReference type="Proteomes" id="UP000275267"/>
    </source>
</evidence>
<dbReference type="OrthoDB" id="693181at2759"/>
<gene>
    <name evidence="1" type="ORF">C2845_PM05G21450</name>
</gene>
<evidence type="ECO:0008006" key="3">
    <source>
        <dbReference type="Google" id="ProtNLM"/>
    </source>
</evidence>
<proteinExistence type="predicted"/>
<dbReference type="EMBL" id="PQIB02000003">
    <property type="protein sequence ID" value="RLN27693.1"/>
    <property type="molecule type" value="Genomic_DNA"/>
</dbReference>
<evidence type="ECO:0000313" key="1">
    <source>
        <dbReference type="EMBL" id="RLN27693.1"/>
    </source>
</evidence>
<reference evidence="2" key="1">
    <citation type="journal article" date="2019" name="Nat. Commun.">
        <title>The genome of broomcorn millet.</title>
        <authorList>
            <person name="Zou C."/>
            <person name="Miki D."/>
            <person name="Li D."/>
            <person name="Tang Q."/>
            <person name="Xiao L."/>
            <person name="Rajput S."/>
            <person name="Deng P."/>
            <person name="Jia W."/>
            <person name="Huang R."/>
            <person name="Zhang M."/>
            <person name="Sun Y."/>
            <person name="Hu J."/>
            <person name="Fu X."/>
            <person name="Schnable P.S."/>
            <person name="Li F."/>
            <person name="Zhang H."/>
            <person name="Feng B."/>
            <person name="Zhu X."/>
            <person name="Liu R."/>
            <person name="Schnable J.C."/>
            <person name="Zhu J.-K."/>
            <person name="Zhang H."/>
        </authorList>
    </citation>
    <scope>NUCLEOTIDE SEQUENCE [LARGE SCALE GENOMIC DNA]</scope>
</reference>
<name>A0A3L6STK8_PANMI</name>
<keyword evidence="2" id="KW-1185">Reference proteome</keyword>
<sequence length="145" mass="16585">MAQYFGNANQGLGFLHVDVSPDEDRFKHWSGFDNCAVLTIEEGYLDKEGTLDYLKKTFDKDWPWKLKELDEYRYVIKFPPANKVESITMGKMIYILINNEGVMISLKVWDGEIEPIGKLKEVWVQVRGIPPSGVIGKFSNKLGPV</sequence>
<dbReference type="PANTHER" id="PTHR33170">
    <property type="entry name" value="DUF4283 DOMAIN-CONTAINING PROTEIN-RELATED"/>
    <property type="match status" value="1"/>
</dbReference>
<accession>A0A3L6STK8</accession>
<organism evidence="1 2">
    <name type="scientific">Panicum miliaceum</name>
    <name type="common">Proso millet</name>
    <name type="synonym">Broomcorn millet</name>
    <dbReference type="NCBI Taxonomy" id="4540"/>
    <lineage>
        <taxon>Eukaryota</taxon>
        <taxon>Viridiplantae</taxon>
        <taxon>Streptophyta</taxon>
        <taxon>Embryophyta</taxon>
        <taxon>Tracheophyta</taxon>
        <taxon>Spermatophyta</taxon>
        <taxon>Magnoliopsida</taxon>
        <taxon>Liliopsida</taxon>
        <taxon>Poales</taxon>
        <taxon>Poaceae</taxon>
        <taxon>PACMAD clade</taxon>
        <taxon>Panicoideae</taxon>
        <taxon>Panicodae</taxon>
        <taxon>Paniceae</taxon>
        <taxon>Panicinae</taxon>
        <taxon>Panicum</taxon>
        <taxon>Panicum sect. Panicum</taxon>
    </lineage>
</organism>
<comment type="caution">
    <text evidence="1">The sequence shown here is derived from an EMBL/GenBank/DDBJ whole genome shotgun (WGS) entry which is preliminary data.</text>
</comment>